<organism evidence="1">
    <name type="scientific">Kitasatospora camelliae</name>
    <dbReference type="NCBI Taxonomy" id="3156397"/>
    <lineage>
        <taxon>Bacteria</taxon>
        <taxon>Bacillati</taxon>
        <taxon>Actinomycetota</taxon>
        <taxon>Actinomycetes</taxon>
        <taxon>Kitasatosporales</taxon>
        <taxon>Streptomycetaceae</taxon>
        <taxon>Kitasatospora</taxon>
    </lineage>
</organism>
<sequence length="238" mass="25052">MSEPELPEDPTLLLLRDVLLNAVPVDLTGPPDRMARVRRRVRRTRRVRAAALCLPLAVAAVLLVPRASPGPDRLTVIAPPSPAGSPTAAPARPGLDQLYGLQLATPEGWYQVDVPAPDITTSPTRYLSPDPITPSKNCRNPCLPITGPGTEDVLVELHIEHDTGLAATAASRPAAFPVGSSNTCRGIKGARTWMILHAVGPQAPDAVLVGTACAALSDEVTAQLLTSLNTSVEFPPTL</sequence>
<dbReference type="KEGG" id="kcm:ABWK59_00325"/>
<dbReference type="EMBL" id="CP159872">
    <property type="protein sequence ID" value="XCM77507.1"/>
    <property type="molecule type" value="Genomic_DNA"/>
</dbReference>
<gene>
    <name evidence="1" type="ORF">ABWK59_00325</name>
</gene>
<accession>A0AAU8JQU8</accession>
<dbReference type="RefSeq" id="WP_354637125.1">
    <property type="nucleotide sequence ID" value="NZ_CP159872.1"/>
</dbReference>
<name>A0AAU8JQU8_9ACTN</name>
<protein>
    <submittedName>
        <fullName evidence="1">Uncharacterized protein</fullName>
    </submittedName>
</protein>
<evidence type="ECO:0000313" key="1">
    <source>
        <dbReference type="EMBL" id="XCM77507.1"/>
    </source>
</evidence>
<reference evidence="1" key="1">
    <citation type="submission" date="2024-06" db="EMBL/GenBank/DDBJ databases">
        <title>The genome sequences of Kitasatospora sp. strain HUAS MG31.</title>
        <authorList>
            <person name="Mo P."/>
        </authorList>
    </citation>
    <scope>NUCLEOTIDE SEQUENCE</scope>
    <source>
        <strain evidence="1">HUAS MG31</strain>
    </source>
</reference>
<dbReference type="AlphaFoldDB" id="A0AAU8JQU8"/>
<proteinExistence type="predicted"/>